<feature type="domain" description="Response regulatory" evidence="5">
    <location>
        <begin position="3"/>
        <end position="114"/>
    </location>
</feature>
<sequence length="160" mass="18287">MEKIILINDSKFESIIMKDMLSNLKYEVIITNEYGALAKIKNVNPDIVICNLIMKDITGDKLIKNIKAINKNIICILSSSNEIKLEDYPKKYIDEIIHIPVKKEELVAILNKFLHGNDNENSENPDNSSDGFAFCPYCGQKLDRINNNFLFCPFCGKKIK</sequence>
<comment type="caution">
    <text evidence="4">Lacks conserved residue(s) required for the propagation of feature annotation.</text>
</comment>
<dbReference type="Gene3D" id="3.40.50.2300">
    <property type="match status" value="1"/>
</dbReference>
<dbReference type="EMBL" id="JABBNI010000065">
    <property type="protein sequence ID" value="NMM65437.1"/>
    <property type="molecule type" value="Genomic_DNA"/>
</dbReference>
<dbReference type="AlphaFoldDB" id="A0A7Y0EL58"/>
<name>A0A7Y0EL58_9CLOT</name>
<dbReference type="PANTHER" id="PTHR44591:SF3">
    <property type="entry name" value="RESPONSE REGULATORY DOMAIN-CONTAINING PROTEIN"/>
    <property type="match status" value="1"/>
</dbReference>
<dbReference type="InterPro" id="IPR050595">
    <property type="entry name" value="Bact_response_regulator"/>
</dbReference>
<protein>
    <recommendedName>
        <fullName evidence="1">Stage 0 sporulation protein A homolog</fullName>
    </recommendedName>
</protein>
<dbReference type="PANTHER" id="PTHR44591">
    <property type="entry name" value="STRESS RESPONSE REGULATOR PROTEIN 1"/>
    <property type="match status" value="1"/>
</dbReference>
<dbReference type="PROSITE" id="PS50110">
    <property type="entry name" value="RESPONSE_REGULATORY"/>
    <property type="match status" value="1"/>
</dbReference>
<dbReference type="CDD" id="cd00156">
    <property type="entry name" value="REC"/>
    <property type="match status" value="1"/>
</dbReference>
<gene>
    <name evidence="6" type="ORF">HBE96_22940</name>
</gene>
<evidence type="ECO:0000313" key="6">
    <source>
        <dbReference type="EMBL" id="NMM65437.1"/>
    </source>
</evidence>
<accession>A0A7Y0EL58</accession>
<evidence type="ECO:0000256" key="2">
    <source>
        <dbReference type="ARBA" id="ARBA00022553"/>
    </source>
</evidence>
<reference evidence="6 7" key="2">
    <citation type="submission" date="2020-06" db="EMBL/GenBank/DDBJ databases">
        <title>Complete Genome Sequence of Clostridium muelleri sp. nov. P21T, an Acid-Alcohol Producing Acetogen Isolated from Old Hay.</title>
        <authorList>
            <person name="Duncan K.E."/>
            <person name="Tanner R.S."/>
        </authorList>
    </citation>
    <scope>NUCLEOTIDE SEQUENCE [LARGE SCALE GENOMIC DNA]</scope>
    <source>
        <strain evidence="6 7">P21</strain>
    </source>
</reference>
<evidence type="ECO:0000256" key="3">
    <source>
        <dbReference type="ARBA" id="ARBA00024867"/>
    </source>
</evidence>
<dbReference type="InterPro" id="IPR001789">
    <property type="entry name" value="Sig_transdc_resp-reg_receiver"/>
</dbReference>
<comment type="function">
    <text evidence="3">May play the central regulatory role in sporulation. It may be an element of the effector pathway responsible for the activation of sporulation genes in response to nutritional stress. Spo0A may act in concert with spo0H (a sigma factor) to control the expression of some genes that are critical to the sporulation process.</text>
</comment>
<dbReference type="GO" id="GO:0000160">
    <property type="term" value="P:phosphorelay signal transduction system"/>
    <property type="evidence" value="ECO:0007669"/>
    <property type="project" value="InterPro"/>
</dbReference>
<keyword evidence="7" id="KW-1185">Reference proteome</keyword>
<evidence type="ECO:0000256" key="1">
    <source>
        <dbReference type="ARBA" id="ARBA00018672"/>
    </source>
</evidence>
<evidence type="ECO:0000259" key="5">
    <source>
        <dbReference type="PROSITE" id="PS50110"/>
    </source>
</evidence>
<organism evidence="6 7">
    <name type="scientific">Clostridium muellerianum</name>
    <dbReference type="NCBI Taxonomy" id="2716538"/>
    <lineage>
        <taxon>Bacteria</taxon>
        <taxon>Bacillati</taxon>
        <taxon>Bacillota</taxon>
        <taxon>Clostridia</taxon>
        <taxon>Eubacteriales</taxon>
        <taxon>Clostridiaceae</taxon>
        <taxon>Clostridium</taxon>
    </lineage>
</organism>
<dbReference type="SUPFAM" id="SSF52172">
    <property type="entry name" value="CheY-like"/>
    <property type="match status" value="1"/>
</dbReference>
<comment type="caution">
    <text evidence="6">The sequence shown here is derived from an EMBL/GenBank/DDBJ whole genome shotgun (WGS) entry which is preliminary data.</text>
</comment>
<dbReference type="Pfam" id="PF00072">
    <property type="entry name" value="Response_reg"/>
    <property type="match status" value="1"/>
</dbReference>
<dbReference type="InterPro" id="IPR011006">
    <property type="entry name" value="CheY-like_superfamily"/>
</dbReference>
<proteinExistence type="predicted"/>
<keyword evidence="2" id="KW-0597">Phosphoprotein</keyword>
<evidence type="ECO:0000256" key="4">
    <source>
        <dbReference type="PROSITE-ProRule" id="PRU00169"/>
    </source>
</evidence>
<dbReference type="Proteomes" id="UP000537131">
    <property type="component" value="Unassembled WGS sequence"/>
</dbReference>
<reference evidence="6 7" key="1">
    <citation type="submission" date="2020-04" db="EMBL/GenBank/DDBJ databases">
        <authorList>
            <person name="Doyle D.A."/>
        </authorList>
    </citation>
    <scope>NUCLEOTIDE SEQUENCE [LARGE SCALE GENOMIC DNA]</scope>
    <source>
        <strain evidence="6 7">P21</strain>
    </source>
</reference>
<evidence type="ECO:0000313" key="7">
    <source>
        <dbReference type="Proteomes" id="UP000537131"/>
    </source>
</evidence>
<dbReference type="RefSeq" id="WP_169300019.1">
    <property type="nucleotide sequence ID" value="NZ_JABBNI010000065.1"/>
</dbReference>